<dbReference type="Gene3D" id="3.40.50.620">
    <property type="entry name" value="HUPs"/>
    <property type="match status" value="1"/>
</dbReference>
<comment type="catalytic activity">
    <reaction evidence="10 11">
        <text>nicotinate beta-D-ribonucleotide + ATP + H(+) = deamido-NAD(+) + diphosphate</text>
        <dbReference type="Rhea" id="RHEA:22860"/>
        <dbReference type="ChEBI" id="CHEBI:15378"/>
        <dbReference type="ChEBI" id="CHEBI:30616"/>
        <dbReference type="ChEBI" id="CHEBI:33019"/>
        <dbReference type="ChEBI" id="CHEBI:57502"/>
        <dbReference type="ChEBI" id="CHEBI:58437"/>
        <dbReference type="EC" id="2.7.7.18"/>
    </reaction>
</comment>
<dbReference type="InterPro" id="IPR004821">
    <property type="entry name" value="Cyt_trans-like"/>
</dbReference>
<name>A0A418SQJ6_9RHOB</name>
<keyword evidence="14" id="KW-1185">Reference proteome</keyword>
<evidence type="ECO:0000256" key="1">
    <source>
        <dbReference type="ARBA" id="ARBA00002324"/>
    </source>
</evidence>
<dbReference type="InterPro" id="IPR014729">
    <property type="entry name" value="Rossmann-like_a/b/a_fold"/>
</dbReference>
<protein>
    <recommendedName>
        <fullName evidence="11">Probable nicotinate-nucleotide adenylyltransferase</fullName>
        <ecNumber evidence="11">2.7.7.18</ecNumber>
    </recommendedName>
    <alternativeName>
        <fullName evidence="11">Deamido-NAD(+) diphosphorylase</fullName>
    </alternativeName>
    <alternativeName>
        <fullName evidence="11">Deamido-NAD(+) pyrophosphorylase</fullName>
    </alternativeName>
    <alternativeName>
        <fullName evidence="11">Nicotinate mononucleotide adenylyltransferase</fullName>
        <shortName evidence="11">NaMN adenylyltransferase</shortName>
    </alternativeName>
</protein>
<feature type="domain" description="Cytidyltransferase-like" evidence="12">
    <location>
        <begin position="16"/>
        <end position="193"/>
    </location>
</feature>
<evidence type="ECO:0000256" key="3">
    <source>
        <dbReference type="ARBA" id="ARBA00009014"/>
    </source>
</evidence>
<dbReference type="AlphaFoldDB" id="A0A418SQJ6"/>
<evidence type="ECO:0000259" key="12">
    <source>
        <dbReference type="Pfam" id="PF01467"/>
    </source>
</evidence>
<organism evidence="13 14">
    <name type="scientific">Paracoccus onubensis</name>
    <dbReference type="NCBI Taxonomy" id="1675788"/>
    <lineage>
        <taxon>Bacteria</taxon>
        <taxon>Pseudomonadati</taxon>
        <taxon>Pseudomonadota</taxon>
        <taxon>Alphaproteobacteria</taxon>
        <taxon>Rhodobacterales</taxon>
        <taxon>Paracoccaceae</taxon>
        <taxon>Paracoccus</taxon>
    </lineage>
</organism>
<comment type="function">
    <text evidence="1 11">Catalyzes the reversible adenylation of nicotinate mononucleotide (NaMN) to nicotinic acid adenine dinucleotide (NaAD).</text>
</comment>
<dbReference type="GO" id="GO:0005524">
    <property type="term" value="F:ATP binding"/>
    <property type="evidence" value="ECO:0007669"/>
    <property type="project" value="UniProtKB-KW"/>
</dbReference>
<comment type="similarity">
    <text evidence="3 11">Belongs to the NadD family.</text>
</comment>
<dbReference type="EMBL" id="QZCG01000012">
    <property type="protein sequence ID" value="RJE83230.1"/>
    <property type="molecule type" value="Genomic_DNA"/>
</dbReference>
<dbReference type="GO" id="GO:0009435">
    <property type="term" value="P:NAD+ biosynthetic process"/>
    <property type="evidence" value="ECO:0007669"/>
    <property type="project" value="UniProtKB-UniRule"/>
</dbReference>
<proteinExistence type="inferred from homology"/>
<evidence type="ECO:0000313" key="14">
    <source>
        <dbReference type="Proteomes" id="UP000284202"/>
    </source>
</evidence>
<gene>
    <name evidence="11" type="primary">nadD</name>
    <name evidence="13" type="ORF">D3P04_17435</name>
</gene>
<sequence length="204" mass="22872">MIAKTPLVLPGMRIGLLGGSFDPAHEGHVHITENALCRFGLDRVWWLVSPGNPLKTQGPAPIDARIDKARQLMRHPKVDITDIEAQLGTRLTVDTIAALQRQCPGVHFVWLMGSDNLVQFDRWDRWNEIAQRVPLGVLARPGSRLAARRSRTARILRRWRLPEANARLLPVMNTPAWVLANLPMSHLSSTLIRLGRSPQTEETG</sequence>
<dbReference type="PANTHER" id="PTHR39321">
    <property type="entry name" value="NICOTINATE-NUCLEOTIDE ADENYLYLTRANSFERASE-RELATED"/>
    <property type="match status" value="1"/>
</dbReference>
<keyword evidence="5 11" id="KW-0808">Transferase</keyword>
<dbReference type="GO" id="GO:0004515">
    <property type="term" value="F:nicotinate-nucleotide adenylyltransferase activity"/>
    <property type="evidence" value="ECO:0007669"/>
    <property type="project" value="UniProtKB-UniRule"/>
</dbReference>
<dbReference type="OrthoDB" id="5295945at2"/>
<evidence type="ECO:0000256" key="11">
    <source>
        <dbReference type="HAMAP-Rule" id="MF_00244"/>
    </source>
</evidence>
<reference evidence="14" key="1">
    <citation type="submission" date="2018-09" db="EMBL/GenBank/DDBJ databases">
        <title>Acidovorax cavernicola nov. sp. isolated from Gruta de las Maravillas (Aracena, Spain).</title>
        <authorList>
            <person name="Jurado V."/>
            <person name="Gutierrez-Patricio S."/>
            <person name="Gonzalez-Pimentel J.L."/>
            <person name="Miller A.Z."/>
            <person name="Laiz L."/>
            <person name="Saiz-Jimenez C."/>
        </authorList>
    </citation>
    <scope>NUCLEOTIDE SEQUENCE [LARGE SCALE GENOMIC DNA]</scope>
    <source>
        <strain evidence="14">1011MAR3C25</strain>
    </source>
</reference>
<evidence type="ECO:0000313" key="13">
    <source>
        <dbReference type="EMBL" id="RJE83230.1"/>
    </source>
</evidence>
<comment type="pathway">
    <text evidence="2 11">Cofactor biosynthesis; NAD(+) biosynthesis; deamido-NAD(+) from nicotinate D-ribonucleotide: step 1/1.</text>
</comment>
<dbReference type="CDD" id="cd02165">
    <property type="entry name" value="NMNAT"/>
    <property type="match status" value="1"/>
</dbReference>
<evidence type="ECO:0000256" key="8">
    <source>
        <dbReference type="ARBA" id="ARBA00022840"/>
    </source>
</evidence>
<dbReference type="NCBIfam" id="NF000843">
    <property type="entry name" value="PRK00071.2-2"/>
    <property type="match status" value="1"/>
</dbReference>
<dbReference type="UniPathway" id="UPA00253">
    <property type="reaction ID" value="UER00332"/>
</dbReference>
<keyword evidence="6 11" id="KW-0548">Nucleotidyltransferase</keyword>
<evidence type="ECO:0000256" key="2">
    <source>
        <dbReference type="ARBA" id="ARBA00005019"/>
    </source>
</evidence>
<comment type="caution">
    <text evidence="13">The sequence shown here is derived from an EMBL/GenBank/DDBJ whole genome shotgun (WGS) entry which is preliminary data.</text>
</comment>
<dbReference type="Pfam" id="PF01467">
    <property type="entry name" value="CTP_transf_like"/>
    <property type="match status" value="1"/>
</dbReference>
<keyword evidence="8 11" id="KW-0067">ATP-binding</keyword>
<dbReference type="HAMAP" id="MF_00244">
    <property type="entry name" value="NaMN_adenylyltr"/>
    <property type="match status" value="1"/>
</dbReference>
<dbReference type="RefSeq" id="WP_119751111.1">
    <property type="nucleotide sequence ID" value="NZ_QZCG01000012.1"/>
</dbReference>
<evidence type="ECO:0000256" key="6">
    <source>
        <dbReference type="ARBA" id="ARBA00022695"/>
    </source>
</evidence>
<dbReference type="SUPFAM" id="SSF52374">
    <property type="entry name" value="Nucleotidylyl transferase"/>
    <property type="match status" value="1"/>
</dbReference>
<evidence type="ECO:0000256" key="7">
    <source>
        <dbReference type="ARBA" id="ARBA00022741"/>
    </source>
</evidence>
<dbReference type="EC" id="2.7.7.18" evidence="11"/>
<keyword evidence="9 11" id="KW-0520">NAD</keyword>
<evidence type="ECO:0000256" key="10">
    <source>
        <dbReference type="ARBA" id="ARBA00048721"/>
    </source>
</evidence>
<evidence type="ECO:0000256" key="9">
    <source>
        <dbReference type="ARBA" id="ARBA00023027"/>
    </source>
</evidence>
<dbReference type="Proteomes" id="UP000284202">
    <property type="component" value="Unassembled WGS sequence"/>
</dbReference>
<evidence type="ECO:0000256" key="5">
    <source>
        <dbReference type="ARBA" id="ARBA00022679"/>
    </source>
</evidence>
<keyword evidence="4 11" id="KW-0662">Pyridine nucleotide biosynthesis</keyword>
<accession>A0A418SQJ6</accession>
<dbReference type="InterPro" id="IPR005248">
    <property type="entry name" value="NadD/NMNAT"/>
</dbReference>
<dbReference type="PANTHER" id="PTHR39321:SF3">
    <property type="entry name" value="PHOSPHOPANTETHEINE ADENYLYLTRANSFERASE"/>
    <property type="match status" value="1"/>
</dbReference>
<evidence type="ECO:0000256" key="4">
    <source>
        <dbReference type="ARBA" id="ARBA00022642"/>
    </source>
</evidence>
<keyword evidence="7 11" id="KW-0547">Nucleotide-binding</keyword>